<keyword evidence="1" id="KW-0175">Coiled coil</keyword>
<protein>
    <recommendedName>
        <fullName evidence="4">Transposase, Ptta/En/Spm, plant</fullName>
    </recommendedName>
</protein>
<feature type="coiled-coil region" evidence="1">
    <location>
        <begin position="242"/>
        <end position="276"/>
    </location>
</feature>
<proteinExistence type="predicted"/>
<sequence length="297" mass="34499">MSRKRGRNKSENKSFKDYLKQGGQKPKIEILPGKTCPLGKYSQWWITELGIICKEEVPLKAHTWKEVIPRERETLYKRVLDVFDVDLNQEHVMEAVNESFRKIFKQMRHKLHKQYMDIPDGTAKRDSPPDDVSQENWEHLCAWFESDEFQKKSRAGKGGRKCLKVNHNGGCKSFVRHRYEKEKMLQLRSQPPSDEGSSNVMLTDDEIADKVLGIRSGYVRGLGNCEVAPSRRLRVGSNHQEVEQLRRRAEDAESHLDELRTTQAAQQRQIEQQQLTLELVLAQMRNSGINFNLPTNE</sequence>
<dbReference type="OrthoDB" id="1921870at2759"/>
<dbReference type="PANTHER" id="PTHR33499">
    <property type="entry name" value="OS12G0282400 PROTEIN-RELATED"/>
    <property type="match status" value="1"/>
</dbReference>
<accession>A0A7J6XGY8</accession>
<evidence type="ECO:0008006" key="4">
    <source>
        <dbReference type="Google" id="ProtNLM"/>
    </source>
</evidence>
<reference evidence="2 3" key="1">
    <citation type="submission" date="2020-06" db="EMBL/GenBank/DDBJ databases">
        <title>Transcriptomic and genomic resources for Thalictrum thalictroides and T. hernandezii: Facilitating candidate gene discovery in an emerging model plant lineage.</title>
        <authorList>
            <person name="Arias T."/>
            <person name="Riano-Pachon D.M."/>
            <person name="Di Stilio V.S."/>
        </authorList>
    </citation>
    <scope>NUCLEOTIDE SEQUENCE [LARGE SCALE GENOMIC DNA]</scope>
    <source>
        <strain evidence="3">cv. WT478/WT964</strain>
        <tissue evidence="2">Leaves</tissue>
    </source>
</reference>
<evidence type="ECO:0000313" key="2">
    <source>
        <dbReference type="EMBL" id="KAF5208395.1"/>
    </source>
</evidence>
<dbReference type="EMBL" id="JABWDY010000065">
    <property type="protein sequence ID" value="KAF5208395.1"/>
    <property type="molecule type" value="Genomic_DNA"/>
</dbReference>
<organism evidence="2 3">
    <name type="scientific">Thalictrum thalictroides</name>
    <name type="common">Rue-anemone</name>
    <name type="synonym">Anemone thalictroides</name>
    <dbReference type="NCBI Taxonomy" id="46969"/>
    <lineage>
        <taxon>Eukaryota</taxon>
        <taxon>Viridiplantae</taxon>
        <taxon>Streptophyta</taxon>
        <taxon>Embryophyta</taxon>
        <taxon>Tracheophyta</taxon>
        <taxon>Spermatophyta</taxon>
        <taxon>Magnoliopsida</taxon>
        <taxon>Ranunculales</taxon>
        <taxon>Ranunculaceae</taxon>
        <taxon>Thalictroideae</taxon>
        <taxon>Thalictrum</taxon>
    </lineage>
</organism>
<keyword evidence="3" id="KW-1185">Reference proteome</keyword>
<evidence type="ECO:0000313" key="3">
    <source>
        <dbReference type="Proteomes" id="UP000554482"/>
    </source>
</evidence>
<name>A0A7J6XGY8_THATH</name>
<gene>
    <name evidence="2" type="ORF">FRX31_002018</name>
</gene>
<dbReference type="PANTHER" id="PTHR33499:SF11">
    <property type="entry name" value="NO APICAL MERISTEM-ASSOCIATED C-TERMINAL DOMAIN-CONTAINING PROTEIN"/>
    <property type="match status" value="1"/>
</dbReference>
<dbReference type="AlphaFoldDB" id="A0A7J6XGY8"/>
<dbReference type="Proteomes" id="UP000554482">
    <property type="component" value="Unassembled WGS sequence"/>
</dbReference>
<comment type="caution">
    <text evidence="2">The sequence shown here is derived from an EMBL/GenBank/DDBJ whole genome shotgun (WGS) entry which is preliminary data.</text>
</comment>
<evidence type="ECO:0000256" key="1">
    <source>
        <dbReference type="SAM" id="Coils"/>
    </source>
</evidence>